<feature type="domain" description="Glycosyl transferase family 1" evidence="2">
    <location>
        <begin position="222"/>
        <end position="359"/>
    </location>
</feature>
<evidence type="ECO:0000313" key="5">
    <source>
        <dbReference type="Proteomes" id="UP000054144"/>
    </source>
</evidence>
<feature type="domain" description="Glycosyltransferase subfamily 4-like N-terminal" evidence="3">
    <location>
        <begin position="8"/>
        <end position="165"/>
    </location>
</feature>
<dbReference type="PANTHER" id="PTHR45947:SF3">
    <property type="entry name" value="SULFOQUINOVOSYL TRANSFERASE SQD2"/>
    <property type="match status" value="1"/>
</dbReference>
<dbReference type="Proteomes" id="UP000054144">
    <property type="component" value="Unassembled WGS sequence"/>
</dbReference>
<dbReference type="CDD" id="cd03814">
    <property type="entry name" value="GT4-like"/>
    <property type="match status" value="1"/>
</dbReference>
<feature type="non-terminal residue" evidence="4">
    <location>
        <position position="1"/>
    </location>
</feature>
<gene>
    <name evidence="4" type="ORF">FISHEDRAFT_34948</name>
</gene>
<dbReference type="AlphaFoldDB" id="A0A0D7AL41"/>
<organism evidence="4 5">
    <name type="scientific">Fistulina hepatica ATCC 64428</name>
    <dbReference type="NCBI Taxonomy" id="1128425"/>
    <lineage>
        <taxon>Eukaryota</taxon>
        <taxon>Fungi</taxon>
        <taxon>Dikarya</taxon>
        <taxon>Basidiomycota</taxon>
        <taxon>Agaricomycotina</taxon>
        <taxon>Agaricomycetes</taxon>
        <taxon>Agaricomycetidae</taxon>
        <taxon>Agaricales</taxon>
        <taxon>Fistulinaceae</taxon>
        <taxon>Fistulina</taxon>
    </lineage>
</organism>
<sequence>TENFLPKIDGVTRTLMKLLIHLRRGGHHVLVLGPASGMSEYEGAQICGTRGLPLVVYPDLKLNWFNPAFVHRLQEFQPEVIHVVDPIWLCAQSIPMVRYILPEVELVSSYHTNLASYSSLFGFSWLSPAIWAIQRYLHGQAKITFCPSSSTAAMLRSHGFCQPDKPSTSRSGFPSLRVWGRGVDTALFNPSRRDASLRVEWMPELAAGHTKALLAFGGGNAVVLLYVGRLSWEKNLRLLVEAFRGLNELVASRHELSDSAVSAPAPRCKLVFVGSGPARTEIETLCASYALDVAFTGQLRGEALARVFASADVFAFPSWTETFGQVVLEALASGLAVVGLDAEGVCDLVSHGETGLLMPWNLVCGDGDAVSVSPHAFFDPKGPHFAGAVARYRALLAEVVLSPEMRWQMAGRAVEAASKHTWSGAMDVVVKGYREVAAVTRLHRSRKASEPRGALGWLHHAWRKCISVSLVDFPFYHFIGN</sequence>
<dbReference type="Gene3D" id="3.40.50.2000">
    <property type="entry name" value="Glycogen Phosphorylase B"/>
    <property type="match status" value="2"/>
</dbReference>
<evidence type="ECO:0000313" key="4">
    <source>
        <dbReference type="EMBL" id="KIY52600.1"/>
    </source>
</evidence>
<dbReference type="EMBL" id="KN881637">
    <property type="protein sequence ID" value="KIY52600.1"/>
    <property type="molecule type" value="Genomic_DNA"/>
</dbReference>
<dbReference type="GO" id="GO:0016757">
    <property type="term" value="F:glycosyltransferase activity"/>
    <property type="evidence" value="ECO:0007669"/>
    <property type="project" value="UniProtKB-KW"/>
</dbReference>
<accession>A0A0D7AL41</accession>
<dbReference type="Pfam" id="PF13439">
    <property type="entry name" value="Glyco_transf_4"/>
    <property type="match status" value="1"/>
</dbReference>
<dbReference type="PANTHER" id="PTHR45947">
    <property type="entry name" value="SULFOQUINOVOSYL TRANSFERASE SQD2"/>
    <property type="match status" value="1"/>
</dbReference>
<reference evidence="4 5" key="1">
    <citation type="journal article" date="2015" name="Fungal Genet. Biol.">
        <title>Evolution of novel wood decay mechanisms in Agaricales revealed by the genome sequences of Fistulina hepatica and Cylindrobasidium torrendii.</title>
        <authorList>
            <person name="Floudas D."/>
            <person name="Held B.W."/>
            <person name="Riley R."/>
            <person name="Nagy L.G."/>
            <person name="Koehler G."/>
            <person name="Ransdell A.S."/>
            <person name="Younus H."/>
            <person name="Chow J."/>
            <person name="Chiniquy J."/>
            <person name="Lipzen A."/>
            <person name="Tritt A."/>
            <person name="Sun H."/>
            <person name="Haridas S."/>
            <person name="LaButti K."/>
            <person name="Ohm R.A."/>
            <person name="Kues U."/>
            <person name="Blanchette R.A."/>
            <person name="Grigoriev I.V."/>
            <person name="Minto R.E."/>
            <person name="Hibbett D.S."/>
        </authorList>
    </citation>
    <scope>NUCLEOTIDE SEQUENCE [LARGE SCALE GENOMIC DNA]</scope>
    <source>
        <strain evidence="4 5">ATCC 64428</strain>
    </source>
</reference>
<dbReference type="Pfam" id="PF00534">
    <property type="entry name" value="Glycos_transf_1"/>
    <property type="match status" value="1"/>
</dbReference>
<protein>
    <submittedName>
        <fullName evidence="4">UDP-Glycosyltransferase/glycogen phosphorylase</fullName>
    </submittedName>
</protein>
<evidence type="ECO:0000259" key="2">
    <source>
        <dbReference type="Pfam" id="PF00534"/>
    </source>
</evidence>
<dbReference type="InterPro" id="IPR028098">
    <property type="entry name" value="Glyco_trans_4-like_N"/>
</dbReference>
<dbReference type="InterPro" id="IPR001296">
    <property type="entry name" value="Glyco_trans_1"/>
</dbReference>
<dbReference type="OrthoDB" id="2920394at2759"/>
<keyword evidence="4" id="KW-0808">Transferase</keyword>
<evidence type="ECO:0000259" key="3">
    <source>
        <dbReference type="Pfam" id="PF13439"/>
    </source>
</evidence>
<dbReference type="InterPro" id="IPR050194">
    <property type="entry name" value="Glycosyltransferase_grp1"/>
</dbReference>
<keyword evidence="5" id="KW-1185">Reference proteome</keyword>
<evidence type="ECO:0000256" key="1">
    <source>
        <dbReference type="ARBA" id="ARBA00022676"/>
    </source>
</evidence>
<proteinExistence type="predicted"/>
<name>A0A0D7AL41_9AGAR</name>
<dbReference type="SUPFAM" id="SSF53756">
    <property type="entry name" value="UDP-Glycosyltransferase/glycogen phosphorylase"/>
    <property type="match status" value="1"/>
</dbReference>
<keyword evidence="1" id="KW-0328">Glycosyltransferase</keyword>